<dbReference type="RefSeq" id="WP_006973926.1">
    <property type="nucleotide sequence ID" value="NZ_ABCS01000055.1"/>
</dbReference>
<protein>
    <submittedName>
        <fullName evidence="3">Universal stress protein family</fullName>
    </submittedName>
</protein>
<dbReference type="PANTHER" id="PTHR46268:SF6">
    <property type="entry name" value="UNIVERSAL STRESS PROTEIN UP12"/>
    <property type="match status" value="1"/>
</dbReference>
<dbReference type="PRINTS" id="PR01438">
    <property type="entry name" value="UNVRSLSTRESS"/>
</dbReference>
<proteinExistence type="inferred from homology"/>
<dbReference type="InterPro" id="IPR014729">
    <property type="entry name" value="Rossmann-like_a/b/a_fold"/>
</dbReference>
<feature type="domain" description="UspA" evidence="2">
    <location>
        <begin position="38"/>
        <end position="172"/>
    </location>
</feature>
<evidence type="ECO:0000256" key="1">
    <source>
        <dbReference type="ARBA" id="ARBA00008791"/>
    </source>
</evidence>
<sequence length="177" mass="18757">MRTFERILVPVDFTEDADAEVHSGFGVETEGGTVAIAPATARVLQLAARLAGEDGELRLVHVTPTYESARIYGGASMGVLGSKDIEAIHSAARDASLQVLETVAQRFAANARCTFLVKPGAALPVILEEATGFDAQLIVIAASGRSRVARFFLGSTADRIIRESPCPVMVLPCHDAH</sequence>
<evidence type="ECO:0000313" key="3">
    <source>
        <dbReference type="EMBL" id="EDM76917.1"/>
    </source>
</evidence>
<dbReference type="STRING" id="391625.PPSIR1_37549"/>
<evidence type="ECO:0000313" key="4">
    <source>
        <dbReference type="Proteomes" id="UP000005801"/>
    </source>
</evidence>
<dbReference type="PANTHER" id="PTHR46268">
    <property type="entry name" value="STRESS RESPONSE PROTEIN NHAX"/>
    <property type="match status" value="1"/>
</dbReference>
<comment type="caution">
    <text evidence="3">The sequence shown here is derived from an EMBL/GenBank/DDBJ whole genome shotgun (WGS) entry which is preliminary data.</text>
</comment>
<gene>
    <name evidence="3" type="ORF">PPSIR1_37549</name>
</gene>
<evidence type="ECO:0000259" key="2">
    <source>
        <dbReference type="Pfam" id="PF00582"/>
    </source>
</evidence>
<dbReference type="OrthoDB" id="9788959at2"/>
<dbReference type="CDD" id="cd00293">
    <property type="entry name" value="USP-like"/>
    <property type="match status" value="1"/>
</dbReference>
<dbReference type="InterPro" id="IPR006015">
    <property type="entry name" value="Universal_stress_UspA"/>
</dbReference>
<keyword evidence="4" id="KW-1185">Reference proteome</keyword>
<dbReference type="SUPFAM" id="SSF52402">
    <property type="entry name" value="Adenine nucleotide alpha hydrolases-like"/>
    <property type="match status" value="1"/>
</dbReference>
<comment type="similarity">
    <text evidence="1">Belongs to the universal stress protein A family.</text>
</comment>
<dbReference type="Proteomes" id="UP000005801">
    <property type="component" value="Unassembled WGS sequence"/>
</dbReference>
<reference evidence="3 4" key="1">
    <citation type="submission" date="2007-06" db="EMBL/GenBank/DDBJ databases">
        <authorList>
            <person name="Shimkets L."/>
            <person name="Ferriera S."/>
            <person name="Johnson J."/>
            <person name="Kravitz S."/>
            <person name="Beeson K."/>
            <person name="Sutton G."/>
            <person name="Rogers Y.-H."/>
            <person name="Friedman R."/>
            <person name="Frazier M."/>
            <person name="Venter J.C."/>
        </authorList>
    </citation>
    <scope>NUCLEOTIDE SEQUENCE [LARGE SCALE GENOMIC DNA]</scope>
    <source>
        <strain evidence="3 4">SIR-1</strain>
    </source>
</reference>
<organism evidence="3 4">
    <name type="scientific">Plesiocystis pacifica SIR-1</name>
    <dbReference type="NCBI Taxonomy" id="391625"/>
    <lineage>
        <taxon>Bacteria</taxon>
        <taxon>Pseudomonadati</taxon>
        <taxon>Myxococcota</taxon>
        <taxon>Polyangia</taxon>
        <taxon>Nannocystales</taxon>
        <taxon>Nannocystaceae</taxon>
        <taxon>Plesiocystis</taxon>
    </lineage>
</organism>
<dbReference type="Pfam" id="PF00582">
    <property type="entry name" value="Usp"/>
    <property type="match status" value="1"/>
</dbReference>
<dbReference type="EMBL" id="ABCS01000055">
    <property type="protein sequence ID" value="EDM76917.1"/>
    <property type="molecule type" value="Genomic_DNA"/>
</dbReference>
<name>A6GB35_9BACT</name>
<dbReference type="InterPro" id="IPR006016">
    <property type="entry name" value="UspA"/>
</dbReference>
<dbReference type="AlphaFoldDB" id="A6GB35"/>
<accession>A6GB35</accession>
<dbReference type="eggNOG" id="COG0589">
    <property type="taxonomic scope" value="Bacteria"/>
</dbReference>
<dbReference type="Gene3D" id="3.40.50.620">
    <property type="entry name" value="HUPs"/>
    <property type="match status" value="1"/>
</dbReference>